<name>A0A016QKG5_9DEIO</name>
<feature type="region of interest" description="Disordered" evidence="1">
    <location>
        <begin position="94"/>
        <end position="121"/>
    </location>
</feature>
<dbReference type="Proteomes" id="UP000020492">
    <property type="component" value="Unassembled WGS sequence"/>
</dbReference>
<organism evidence="2 3">
    <name type="scientific">Deinococcus phoenicis</name>
    <dbReference type="NCBI Taxonomy" id="1476583"/>
    <lineage>
        <taxon>Bacteria</taxon>
        <taxon>Thermotogati</taxon>
        <taxon>Deinococcota</taxon>
        <taxon>Deinococci</taxon>
        <taxon>Deinococcales</taxon>
        <taxon>Deinococcaceae</taxon>
        <taxon>Deinococcus</taxon>
    </lineage>
</organism>
<evidence type="ECO:0000256" key="1">
    <source>
        <dbReference type="SAM" id="MobiDB-lite"/>
    </source>
</evidence>
<evidence type="ECO:0000313" key="2">
    <source>
        <dbReference type="EMBL" id="EYB66382.1"/>
    </source>
</evidence>
<sequence length="150" mass="17354">MFPSVLAQPSLDEDVLCRLAHVNHRLEQYYGLRLRGGEYLRLCRLIETRRIPFRVLRKDGQNRQVVQVVWKGQALLLVYSPVRQLLHTALHPERGLAPRGGQRVPRPRRVTRRHAYAQRGRGGLLKHPECEDASLQVSRLGGARGRWRSK</sequence>
<dbReference type="EMBL" id="JHAC01000093">
    <property type="protein sequence ID" value="EYB66382.1"/>
    <property type="molecule type" value="Genomic_DNA"/>
</dbReference>
<comment type="caution">
    <text evidence="2">The sequence shown here is derived from an EMBL/GenBank/DDBJ whole genome shotgun (WGS) entry which is preliminary data.</text>
</comment>
<gene>
    <name evidence="2" type="ORF">DEIPH_ctg139orf0108</name>
</gene>
<protein>
    <submittedName>
        <fullName evidence="2">Uncharacterized protein</fullName>
    </submittedName>
</protein>
<keyword evidence="3" id="KW-1185">Reference proteome</keyword>
<dbReference type="STRING" id="1476583.DEIPH_ctg139orf0108"/>
<dbReference type="PATRIC" id="fig|1476583.3.peg.3623"/>
<dbReference type="RefSeq" id="WP_034360933.1">
    <property type="nucleotide sequence ID" value="NZ_JHAC01000093.1"/>
</dbReference>
<evidence type="ECO:0000313" key="3">
    <source>
        <dbReference type="Proteomes" id="UP000020492"/>
    </source>
</evidence>
<accession>A0A016QKG5</accession>
<reference evidence="2 3" key="1">
    <citation type="submission" date="2014-03" db="EMBL/GenBank/DDBJ databases">
        <title>Draft genome sequence of Deinococcus phoenicis 1P10ME.</title>
        <authorList>
            <person name="Stepanov V.G."/>
            <person name="Vaishampayan P."/>
            <person name="Venkateswaran K."/>
            <person name="Fox G.E."/>
        </authorList>
    </citation>
    <scope>NUCLEOTIDE SEQUENCE [LARGE SCALE GENOMIC DNA]</scope>
    <source>
        <strain evidence="2 3">1P10ME</strain>
    </source>
</reference>
<dbReference type="AlphaFoldDB" id="A0A016QKG5"/>
<proteinExistence type="predicted"/>
<feature type="compositionally biased region" description="Basic residues" evidence="1">
    <location>
        <begin position="105"/>
        <end position="116"/>
    </location>
</feature>